<evidence type="ECO:0000313" key="2">
    <source>
        <dbReference type="Proteomes" id="UP001231915"/>
    </source>
</evidence>
<name>A0ABT7EM40_9GAMM</name>
<gene>
    <name evidence="1" type="ORF">QNM18_13565</name>
</gene>
<evidence type="ECO:0000313" key="1">
    <source>
        <dbReference type="EMBL" id="MDK2596083.1"/>
    </source>
</evidence>
<comment type="caution">
    <text evidence="1">The sequence shown here is derived from an EMBL/GenBank/DDBJ whole genome shotgun (WGS) entry which is preliminary data.</text>
</comment>
<reference evidence="1 2" key="1">
    <citation type="submission" date="2023-05" db="EMBL/GenBank/DDBJ databases">
        <title>Pseudoalteromonas ardens sp. nov., Pseudoalteromonas obscura sp. nov., and Pseudoalteromonas umbrosa sp. nov., isolated from the coral Montipora capitata.</title>
        <authorList>
            <person name="Thomas E.M."/>
            <person name="Smith E.M."/>
            <person name="Papke E."/>
            <person name="Shlafstein M.D."/>
            <person name="Oline D.K."/>
            <person name="Videau P."/>
            <person name="Saw J.H."/>
            <person name="Strangman W.K."/>
            <person name="Ushijima B."/>
        </authorList>
    </citation>
    <scope>NUCLEOTIDE SEQUENCE [LARGE SCALE GENOMIC DNA]</scope>
    <source>
        <strain evidence="1 2">P94</strain>
    </source>
</reference>
<keyword evidence="2" id="KW-1185">Reference proteome</keyword>
<evidence type="ECO:0008006" key="3">
    <source>
        <dbReference type="Google" id="ProtNLM"/>
    </source>
</evidence>
<sequence length="74" mass="8405">MYSITTGGAKNQSELDYYQAKIDGLYQDVFAFMGWEIIPPFIAHGVQQKSHQQRLDIIASYTAHIQKKLTLAQS</sequence>
<dbReference type="Gene3D" id="3.40.50.360">
    <property type="match status" value="1"/>
</dbReference>
<accession>A0ABT7EM40</accession>
<organism evidence="1 2">
    <name type="scientific">Pseudoalteromonas obscura</name>
    <dbReference type="NCBI Taxonomy" id="3048491"/>
    <lineage>
        <taxon>Bacteria</taxon>
        <taxon>Pseudomonadati</taxon>
        <taxon>Pseudomonadota</taxon>
        <taxon>Gammaproteobacteria</taxon>
        <taxon>Alteromonadales</taxon>
        <taxon>Pseudoalteromonadaceae</taxon>
        <taxon>Pseudoalteromonas</taxon>
    </lineage>
</organism>
<dbReference type="Proteomes" id="UP001231915">
    <property type="component" value="Unassembled WGS sequence"/>
</dbReference>
<dbReference type="EMBL" id="JASJUT010000005">
    <property type="protein sequence ID" value="MDK2596083.1"/>
    <property type="molecule type" value="Genomic_DNA"/>
</dbReference>
<protein>
    <recommendedName>
        <fullName evidence="3">Flavodoxin-like fold domain-containing protein</fullName>
    </recommendedName>
</protein>
<dbReference type="SUPFAM" id="SSF52218">
    <property type="entry name" value="Flavoproteins"/>
    <property type="match status" value="1"/>
</dbReference>
<proteinExistence type="predicted"/>
<dbReference type="InterPro" id="IPR029039">
    <property type="entry name" value="Flavoprotein-like_sf"/>
</dbReference>